<evidence type="ECO:0000313" key="3">
    <source>
        <dbReference type="EMBL" id="RDB54537.1"/>
    </source>
</evidence>
<keyword evidence="1" id="KW-0456">Lyase</keyword>
<feature type="domain" description="Amidohydrolase-related" evidence="2">
    <location>
        <begin position="69"/>
        <end position="333"/>
    </location>
</feature>
<proteinExistence type="predicted"/>
<dbReference type="GO" id="GO:0005737">
    <property type="term" value="C:cytoplasm"/>
    <property type="evidence" value="ECO:0007669"/>
    <property type="project" value="TreeGrafter"/>
</dbReference>
<dbReference type="GO" id="GO:0016787">
    <property type="term" value="F:hydrolase activity"/>
    <property type="evidence" value="ECO:0007669"/>
    <property type="project" value="InterPro"/>
</dbReference>
<dbReference type="AlphaFoldDB" id="A0A369L717"/>
<dbReference type="Gene3D" id="3.20.20.140">
    <property type="entry name" value="Metal-dependent hydrolases"/>
    <property type="match status" value="1"/>
</dbReference>
<dbReference type="InterPro" id="IPR006680">
    <property type="entry name" value="Amidohydro-rel"/>
</dbReference>
<gene>
    <name evidence="3" type="ORF">C1881_10255</name>
</gene>
<dbReference type="InterPro" id="IPR032466">
    <property type="entry name" value="Metal_Hydrolase"/>
</dbReference>
<evidence type="ECO:0000259" key="2">
    <source>
        <dbReference type="Pfam" id="PF04909"/>
    </source>
</evidence>
<organism evidence="3 4">
    <name type="scientific">Slackia isoflavoniconvertens</name>
    <dbReference type="NCBI Taxonomy" id="572010"/>
    <lineage>
        <taxon>Bacteria</taxon>
        <taxon>Bacillati</taxon>
        <taxon>Actinomycetota</taxon>
        <taxon>Coriobacteriia</taxon>
        <taxon>Eggerthellales</taxon>
        <taxon>Eggerthellaceae</taxon>
        <taxon>Slackia</taxon>
    </lineage>
</organism>
<evidence type="ECO:0000256" key="1">
    <source>
        <dbReference type="ARBA" id="ARBA00023239"/>
    </source>
</evidence>
<dbReference type="PANTHER" id="PTHR21240:SF28">
    <property type="entry name" value="ISO-OROTATE DECARBOXYLASE (EUROFUNG)"/>
    <property type="match status" value="1"/>
</dbReference>
<dbReference type="GO" id="GO:0016831">
    <property type="term" value="F:carboxy-lyase activity"/>
    <property type="evidence" value="ECO:0007669"/>
    <property type="project" value="InterPro"/>
</dbReference>
<dbReference type="PANTHER" id="PTHR21240">
    <property type="entry name" value="2-AMINO-3-CARBOXYLMUCONATE-6-SEMIALDEHYDE DECARBOXYLASE"/>
    <property type="match status" value="1"/>
</dbReference>
<dbReference type="CDD" id="cd01292">
    <property type="entry name" value="metallo-dependent_hydrolases"/>
    <property type="match status" value="1"/>
</dbReference>
<accession>A0A369L717</accession>
<dbReference type="GO" id="GO:0019748">
    <property type="term" value="P:secondary metabolic process"/>
    <property type="evidence" value="ECO:0007669"/>
    <property type="project" value="TreeGrafter"/>
</dbReference>
<evidence type="ECO:0000313" key="4">
    <source>
        <dbReference type="Proteomes" id="UP000253975"/>
    </source>
</evidence>
<name>A0A369L717_9ACTN</name>
<comment type="caution">
    <text evidence="3">The sequence shown here is derived from an EMBL/GenBank/DDBJ whole genome shotgun (WGS) entry which is preliminary data.</text>
</comment>
<dbReference type="Proteomes" id="UP000253975">
    <property type="component" value="Unassembled WGS sequence"/>
</dbReference>
<dbReference type="InterPro" id="IPR032465">
    <property type="entry name" value="ACMSD"/>
</dbReference>
<protein>
    <recommendedName>
        <fullName evidence="2">Amidohydrolase-related domain-containing protein</fullName>
    </recommendedName>
</protein>
<dbReference type="SUPFAM" id="SSF51556">
    <property type="entry name" value="Metallo-dependent hydrolases"/>
    <property type="match status" value="1"/>
</dbReference>
<reference evidence="3 4" key="1">
    <citation type="journal article" date="2018" name="Elife">
        <title>Discovery and characterization of a prevalent human gut bacterial enzyme sufficient for the inactivation of a family of plant toxins.</title>
        <authorList>
            <person name="Koppel N."/>
            <person name="Bisanz J.E."/>
            <person name="Pandelia M.E."/>
            <person name="Turnbaugh P.J."/>
            <person name="Balskus E.P."/>
        </authorList>
    </citation>
    <scope>NUCLEOTIDE SEQUENCE [LARGE SCALE GENOMIC DNA]</scope>
    <source>
        <strain evidence="3 4">OB21 GAM31</strain>
    </source>
</reference>
<dbReference type="EMBL" id="PPTO01000029">
    <property type="protein sequence ID" value="RDB54537.1"/>
    <property type="molecule type" value="Genomic_DNA"/>
</dbReference>
<dbReference type="Pfam" id="PF04909">
    <property type="entry name" value="Amidohydro_2"/>
    <property type="match status" value="1"/>
</dbReference>
<sequence>MTMTWKVHEVHGRLYPDQGWTPAKVILEDEKHLHDADHPEANGWPIWHFRHTRPTEGSGSGVLPDCPIVDVHTHAWVDSFAPRMRAYFGDNFGATAFNPGTLDGVRERKRELGVTKSVILPVPTNPRQVPQFNDWLQDYTDDPDIVPFMSVVRDMDDPVAEIHRCAKLGFKGMKLHPVNQHFKMSDPKMFPIYEAAIEENMVILFHTGSGIDYPTVGPDWDCSPVEIDRFFNKFPYERTVLAHLGGSVPDFTHPPELHPEWPGYMDTAFQIGHITNDDFLRIVREYGTTRILFGTDSPWEDTADFLTRLAHIGLTDSELRDILYRNANTLLDLGLE</sequence>